<evidence type="ECO:0008006" key="4">
    <source>
        <dbReference type="Google" id="ProtNLM"/>
    </source>
</evidence>
<dbReference type="Proteomes" id="UP001172155">
    <property type="component" value="Unassembled WGS sequence"/>
</dbReference>
<evidence type="ECO:0000313" key="2">
    <source>
        <dbReference type="EMBL" id="KAK0748994.1"/>
    </source>
</evidence>
<evidence type="ECO:0000256" key="1">
    <source>
        <dbReference type="SAM" id="SignalP"/>
    </source>
</evidence>
<feature type="chain" id="PRO_5041394804" description="TRI14-like protein" evidence="1">
    <location>
        <begin position="18"/>
        <end position="354"/>
    </location>
</feature>
<keyword evidence="3" id="KW-1185">Reference proteome</keyword>
<proteinExistence type="predicted"/>
<accession>A0AA40K7N0</accession>
<gene>
    <name evidence="2" type="ORF">B0T18DRAFT_405589</name>
</gene>
<comment type="caution">
    <text evidence="2">The sequence shown here is derived from an EMBL/GenBank/DDBJ whole genome shotgun (WGS) entry which is preliminary data.</text>
</comment>
<keyword evidence="1" id="KW-0732">Signal</keyword>
<organism evidence="2 3">
    <name type="scientific">Schizothecium vesticola</name>
    <dbReference type="NCBI Taxonomy" id="314040"/>
    <lineage>
        <taxon>Eukaryota</taxon>
        <taxon>Fungi</taxon>
        <taxon>Dikarya</taxon>
        <taxon>Ascomycota</taxon>
        <taxon>Pezizomycotina</taxon>
        <taxon>Sordariomycetes</taxon>
        <taxon>Sordariomycetidae</taxon>
        <taxon>Sordariales</taxon>
        <taxon>Schizotheciaceae</taxon>
        <taxon>Schizothecium</taxon>
    </lineage>
</organism>
<dbReference type="AlphaFoldDB" id="A0AA40K7N0"/>
<sequence length="354" mass="37766">MSYLFALACVLLSGARATPPPASRHCPPFSGGSFVIDRFQLYPENADWDGNRCVLYLSVLFNASVAVYDPYLASIVDVVSFPGLTGRPNLSASGITWDKRTGLVSAILNSPTPFLTAGQNVSGDNFLVRYDPLADRVLWSVNLTAVSGGAYGGFQEVEHDARGNAYIAGTHPSSIIKIDKHGQHAAPWYLPDGPLVTGPRGYSGLASTGDVLLANDNKGGTGGEIHRFDMRDPKGRPVVVPRTPNVFIPDANGIYMPPKYRGTVLLVAINTVGVVVLRSKDGTWRTAEHLGTVANNVTLAGSDAIVPTAVQVGESVYMVELYFAGTIVPGTNAGNRTLFPMYDITNQLEALCSH</sequence>
<dbReference type="SUPFAM" id="SSF101898">
    <property type="entry name" value="NHL repeat"/>
    <property type="match status" value="1"/>
</dbReference>
<dbReference type="CDD" id="cd12811">
    <property type="entry name" value="MALA"/>
    <property type="match status" value="1"/>
</dbReference>
<reference evidence="2" key="1">
    <citation type="submission" date="2023-06" db="EMBL/GenBank/DDBJ databases">
        <title>Genome-scale phylogeny and comparative genomics of the fungal order Sordariales.</title>
        <authorList>
            <consortium name="Lawrence Berkeley National Laboratory"/>
            <person name="Hensen N."/>
            <person name="Bonometti L."/>
            <person name="Westerberg I."/>
            <person name="Brannstrom I.O."/>
            <person name="Guillou S."/>
            <person name="Cros-Aarteil S."/>
            <person name="Calhoun S."/>
            <person name="Haridas S."/>
            <person name="Kuo A."/>
            <person name="Mondo S."/>
            <person name="Pangilinan J."/>
            <person name="Riley R."/>
            <person name="LaButti K."/>
            <person name="Andreopoulos B."/>
            <person name="Lipzen A."/>
            <person name="Chen C."/>
            <person name="Yanf M."/>
            <person name="Daum C."/>
            <person name="Ng V."/>
            <person name="Clum A."/>
            <person name="Steindorff A."/>
            <person name="Ohm R."/>
            <person name="Martin F."/>
            <person name="Silar P."/>
            <person name="Natvig D."/>
            <person name="Lalanne C."/>
            <person name="Gautier V."/>
            <person name="Ament-velasquez S.L."/>
            <person name="Kruys A."/>
            <person name="Hutchinson M.I."/>
            <person name="Powell A.J."/>
            <person name="Barry K."/>
            <person name="Miller A.N."/>
            <person name="Grigoriev I.V."/>
            <person name="Debuchy R."/>
            <person name="Gladieux P."/>
            <person name="Thoren M.H."/>
            <person name="Johannesson H."/>
        </authorList>
    </citation>
    <scope>NUCLEOTIDE SEQUENCE</scope>
    <source>
        <strain evidence="2">SMH3187-1</strain>
    </source>
</reference>
<evidence type="ECO:0000313" key="3">
    <source>
        <dbReference type="Proteomes" id="UP001172155"/>
    </source>
</evidence>
<feature type="signal peptide" evidence="1">
    <location>
        <begin position="1"/>
        <end position="17"/>
    </location>
</feature>
<dbReference type="EMBL" id="JAUKUD010000003">
    <property type="protein sequence ID" value="KAK0748994.1"/>
    <property type="molecule type" value="Genomic_DNA"/>
</dbReference>
<protein>
    <recommendedName>
        <fullName evidence="4">TRI14-like protein</fullName>
    </recommendedName>
</protein>
<name>A0AA40K7N0_9PEZI</name>
<dbReference type="InterPro" id="IPR054550">
    <property type="entry name" value="Mala_s_1-like"/>
</dbReference>